<protein>
    <recommendedName>
        <fullName evidence="6">ABC transporter domain-containing protein</fullName>
    </recommendedName>
</protein>
<comment type="caution">
    <text evidence="7">The sequence shown here is derived from an EMBL/GenBank/DDBJ whole genome shotgun (WGS) entry which is preliminary data.</text>
</comment>
<dbReference type="GO" id="GO:0016887">
    <property type="term" value="F:ATP hydrolysis activity"/>
    <property type="evidence" value="ECO:0007669"/>
    <property type="project" value="InterPro"/>
</dbReference>
<dbReference type="EMBL" id="LXWF01000003">
    <property type="protein sequence ID" value="ORC24477.1"/>
    <property type="molecule type" value="Genomic_DNA"/>
</dbReference>
<evidence type="ECO:0000313" key="8">
    <source>
        <dbReference type="Proteomes" id="UP000192359"/>
    </source>
</evidence>
<feature type="domain" description="ABC transporter" evidence="6">
    <location>
        <begin position="5"/>
        <end position="232"/>
    </location>
</feature>
<evidence type="ECO:0000256" key="2">
    <source>
        <dbReference type="ARBA" id="ARBA00022448"/>
    </source>
</evidence>
<dbReference type="GO" id="GO:0046677">
    <property type="term" value="P:response to antibiotic"/>
    <property type="evidence" value="ECO:0007669"/>
    <property type="project" value="UniProtKB-KW"/>
</dbReference>
<dbReference type="SMART" id="SM00382">
    <property type="entry name" value="AAA"/>
    <property type="match status" value="1"/>
</dbReference>
<dbReference type="PANTHER" id="PTHR42711">
    <property type="entry name" value="ABC TRANSPORTER ATP-BINDING PROTEIN"/>
    <property type="match status" value="1"/>
</dbReference>
<evidence type="ECO:0000259" key="6">
    <source>
        <dbReference type="PROSITE" id="PS50893"/>
    </source>
</evidence>
<dbReference type="InterPro" id="IPR003593">
    <property type="entry name" value="AAA+_ATPase"/>
</dbReference>
<organism evidence="7 8">
    <name type="scientific">Rothia nasimurium</name>
    <dbReference type="NCBI Taxonomy" id="85336"/>
    <lineage>
        <taxon>Bacteria</taxon>
        <taxon>Bacillati</taxon>
        <taxon>Actinomycetota</taxon>
        <taxon>Actinomycetes</taxon>
        <taxon>Micrococcales</taxon>
        <taxon>Micrococcaceae</taxon>
        <taxon>Rothia</taxon>
    </lineage>
</organism>
<dbReference type="InterPro" id="IPR003439">
    <property type="entry name" value="ABC_transporter-like_ATP-bd"/>
</dbReference>
<keyword evidence="2" id="KW-0813">Transport</keyword>
<dbReference type="Proteomes" id="UP000192359">
    <property type="component" value="Unassembled WGS sequence"/>
</dbReference>
<evidence type="ECO:0000256" key="5">
    <source>
        <dbReference type="ARBA" id="ARBA00023251"/>
    </source>
</evidence>
<dbReference type="InterPro" id="IPR050763">
    <property type="entry name" value="ABC_transporter_ATP-binding"/>
</dbReference>
<dbReference type="Gene3D" id="3.40.50.300">
    <property type="entry name" value="P-loop containing nucleotide triphosphate hydrolases"/>
    <property type="match status" value="1"/>
</dbReference>
<accession>A0A1Y1RT81</accession>
<reference evidence="7 8" key="1">
    <citation type="submission" date="2016-05" db="EMBL/GenBank/DDBJ databases">
        <title>Draft genome sequence of a porcine commensal Rothia nasimurium.</title>
        <authorList>
            <person name="Gaiser R.A."/>
            <person name="Van Baarlen P."/>
            <person name="Wells J.M."/>
        </authorList>
    </citation>
    <scope>NUCLEOTIDE SEQUENCE [LARGE SCALE GENOMIC DNA]</scope>
    <source>
        <strain evidence="7 8">PT-32</strain>
    </source>
</reference>
<evidence type="ECO:0000256" key="1">
    <source>
        <dbReference type="ARBA" id="ARBA00004202"/>
    </source>
</evidence>
<proteinExistence type="predicted"/>
<keyword evidence="3" id="KW-0547">Nucleotide-binding</keyword>
<dbReference type="GO" id="GO:0005524">
    <property type="term" value="F:ATP binding"/>
    <property type="evidence" value="ECO:0007669"/>
    <property type="project" value="UniProtKB-KW"/>
</dbReference>
<comment type="subcellular location">
    <subcellularLocation>
        <location evidence="1">Cell membrane</location>
        <topology evidence="1">Peripheral membrane protein</topology>
    </subcellularLocation>
</comment>
<keyword evidence="8" id="KW-1185">Reference proteome</keyword>
<dbReference type="PANTHER" id="PTHR42711:SF17">
    <property type="entry name" value="ABC TRANSPORTER ATP-BINDING PROTEIN"/>
    <property type="match status" value="1"/>
</dbReference>
<evidence type="ECO:0000256" key="4">
    <source>
        <dbReference type="ARBA" id="ARBA00022840"/>
    </source>
</evidence>
<sequence>MNTAVHLSKLNKTFTTRSGTVKAVRDLSLTIETGEIVALLGENGAGKTTLIDMVLGLSSPTSGSVKLMGTSPAQAVRSSQVNAVLQTGGLLKDLTVHDQVAMVAATYRQTPSVTEALRAAGIEDIARRKIGTCSGGQQQKVKFALALLGDPSVLILDEPTTGMDSNARRAFWASMQALAHQGKTIIFATHYLEEAQNFAQRIVMMAHGRLIADGLTEDIRATSGARTVSFTLKDASQQLTLTEQQTRAWGLSNLTENRGAITLSCVAVEEFLSFVLPRYELAELTVTRPSLDTAFAQLART</sequence>
<dbReference type="GO" id="GO:0005886">
    <property type="term" value="C:plasma membrane"/>
    <property type="evidence" value="ECO:0007669"/>
    <property type="project" value="UniProtKB-SubCell"/>
</dbReference>
<dbReference type="OrthoDB" id="9804819at2"/>
<evidence type="ECO:0000313" key="7">
    <source>
        <dbReference type="EMBL" id="ORC24477.1"/>
    </source>
</evidence>
<name>A0A1Y1RT81_9MICC</name>
<keyword evidence="4" id="KW-0067">ATP-binding</keyword>
<dbReference type="CDD" id="cd03230">
    <property type="entry name" value="ABC_DR_subfamily_A"/>
    <property type="match status" value="1"/>
</dbReference>
<dbReference type="RefSeq" id="WP_083090672.1">
    <property type="nucleotide sequence ID" value="NZ_LXWF01000003.1"/>
</dbReference>
<evidence type="ECO:0000256" key="3">
    <source>
        <dbReference type="ARBA" id="ARBA00022741"/>
    </source>
</evidence>
<dbReference type="InterPro" id="IPR017871">
    <property type="entry name" value="ABC_transporter-like_CS"/>
</dbReference>
<dbReference type="PROSITE" id="PS50893">
    <property type="entry name" value="ABC_TRANSPORTER_2"/>
    <property type="match status" value="1"/>
</dbReference>
<dbReference type="AlphaFoldDB" id="A0A1Y1RT81"/>
<keyword evidence="5" id="KW-0046">Antibiotic resistance</keyword>
<dbReference type="SUPFAM" id="SSF52540">
    <property type="entry name" value="P-loop containing nucleoside triphosphate hydrolases"/>
    <property type="match status" value="1"/>
</dbReference>
<dbReference type="Pfam" id="PF00005">
    <property type="entry name" value="ABC_tran"/>
    <property type="match status" value="1"/>
</dbReference>
<dbReference type="PROSITE" id="PS00211">
    <property type="entry name" value="ABC_TRANSPORTER_1"/>
    <property type="match status" value="1"/>
</dbReference>
<gene>
    <name evidence="7" type="ORF">A7979_09355</name>
</gene>
<dbReference type="InterPro" id="IPR027417">
    <property type="entry name" value="P-loop_NTPase"/>
</dbReference>